<gene>
    <name evidence="1" type="ORF">F503_07048</name>
</gene>
<dbReference type="Proteomes" id="UP000016923">
    <property type="component" value="Unassembled WGS sequence"/>
</dbReference>
<evidence type="ECO:0000313" key="2">
    <source>
        <dbReference type="Proteomes" id="UP000016923"/>
    </source>
</evidence>
<dbReference type="AlphaFoldDB" id="S3C8W0"/>
<dbReference type="HOGENOM" id="CLU_397457_0_0_1"/>
<protein>
    <submittedName>
        <fullName evidence="1">Uncharacterized protein</fullName>
    </submittedName>
</protein>
<dbReference type="EMBL" id="KE148147">
    <property type="protein sequence ID" value="EPE09272.1"/>
    <property type="molecule type" value="Genomic_DNA"/>
</dbReference>
<name>S3C8W0_OPHP1</name>
<dbReference type="VEuPathDB" id="FungiDB:F503_07048"/>
<accession>S3C8W0</accession>
<sequence length="693" mass="74334">MAAGSGADGCYYHARIRRLCRCCSSGPADGPCGSRAGGIVSRSFYFPLDGPTIDHLPLLVEPALGHVRPALQHHVVALQTARYVVPRRRDHGNLALQVLDDLVLGGELGCMLLGRQRAGTAAGRQRAAAVGRVRLEPAMQVRALLLDGIQVLLERLHRRTQLLVLVVGLAQLRVAAAAAAVRRARARSSSTRGAHGLPELLFGDERLDELLLLLLLVHLQAPEILAQRLELLLETLGDKHVGRLELLERVHGALVDGAQVGAQTQRLARLVGHLVLQLARCRPVALQLRGCLLQLALGLEQRGAAFRVCTAALERLQMGLGQRILFKDVVVVLARLLLLGLGHVQLGTQTVVLGAYIDVAAQQGVLRTQAVDLERVRSGRVVGVLQLVLEVERCGLGRGRAGGAAAAAAADALQQLLLKLKDARLVVLVLLLEGLELNMGCIDIAVQDRLLDAVVLDLLLEAGHHLTEPLNRDLLLRTALLEHVKLLERLLVLAQLVHGILQVGLDAALGLELLLVAIHRVGLFAQVVVGMLELLHLVLQLLDERSLAGQLCVFLREALLCDAVVLQLALLVADEVVLLADLLVQVANQLRLAGAVLLALEVQLLFFPLQIFLNDLVRDLQMLEACVGVGKPFAEAVVVGCESGQLGFGDEAGVECTRNIIQGRRVHGAILGKALALLVFALQDGHDLGLLGS</sequence>
<organism evidence="1 2">
    <name type="scientific">Ophiostoma piceae (strain UAMH 11346)</name>
    <name type="common">Sap stain fungus</name>
    <dbReference type="NCBI Taxonomy" id="1262450"/>
    <lineage>
        <taxon>Eukaryota</taxon>
        <taxon>Fungi</taxon>
        <taxon>Dikarya</taxon>
        <taxon>Ascomycota</taxon>
        <taxon>Pezizomycotina</taxon>
        <taxon>Sordariomycetes</taxon>
        <taxon>Sordariomycetidae</taxon>
        <taxon>Ophiostomatales</taxon>
        <taxon>Ophiostomataceae</taxon>
        <taxon>Ophiostoma</taxon>
    </lineage>
</organism>
<keyword evidence="2" id="KW-1185">Reference proteome</keyword>
<proteinExistence type="predicted"/>
<evidence type="ECO:0000313" key="1">
    <source>
        <dbReference type="EMBL" id="EPE09272.1"/>
    </source>
</evidence>
<reference evidence="1 2" key="1">
    <citation type="journal article" date="2013" name="BMC Genomics">
        <title>The genome and transcriptome of the pine saprophyte Ophiostoma piceae, and a comparison with the bark beetle-associated pine pathogen Grosmannia clavigera.</title>
        <authorList>
            <person name="Haridas S."/>
            <person name="Wang Y."/>
            <person name="Lim L."/>
            <person name="Massoumi Alamouti S."/>
            <person name="Jackman S."/>
            <person name="Docking R."/>
            <person name="Robertson G."/>
            <person name="Birol I."/>
            <person name="Bohlmann J."/>
            <person name="Breuil C."/>
        </authorList>
    </citation>
    <scope>NUCLEOTIDE SEQUENCE [LARGE SCALE GENOMIC DNA]</scope>
    <source>
        <strain evidence="1 2">UAMH 11346</strain>
    </source>
</reference>